<comment type="subcellular location">
    <subcellularLocation>
        <location evidence="5">Cytoplasm</location>
    </subcellularLocation>
</comment>
<dbReference type="PANTHER" id="PTHR43864:SF1">
    <property type="entry name" value="XANTHINE PHOSPHORIBOSYLTRANSFERASE"/>
    <property type="match status" value="1"/>
</dbReference>
<accession>A0AAU9CT87</accession>
<dbReference type="GO" id="GO:0005737">
    <property type="term" value="C:cytoplasm"/>
    <property type="evidence" value="ECO:0007669"/>
    <property type="project" value="UniProtKB-SubCell"/>
</dbReference>
<feature type="binding site" evidence="5">
    <location>
        <begin position="128"/>
        <end position="132"/>
    </location>
    <ligand>
        <name>5-phospho-alpha-D-ribose 1-diphosphate</name>
        <dbReference type="ChEBI" id="CHEBI:58017"/>
    </ligand>
</feature>
<comment type="pathway">
    <text evidence="5">Purine metabolism; XMP biosynthesis via salvage pathway; XMP from xanthine: step 1/1.</text>
</comment>
<keyword evidence="3 5" id="KW-0808">Transferase</keyword>
<evidence type="ECO:0000256" key="4">
    <source>
        <dbReference type="ARBA" id="ARBA00022726"/>
    </source>
</evidence>
<dbReference type="InterPro" id="IPR010079">
    <property type="entry name" value="Xanthine_PRibTrfase"/>
</dbReference>
<dbReference type="PANTHER" id="PTHR43864">
    <property type="entry name" value="HYPOXANTHINE/GUANINE PHOSPHORIBOSYLTRANSFERASE"/>
    <property type="match status" value="1"/>
</dbReference>
<dbReference type="NCBIfam" id="TIGR01744">
    <property type="entry name" value="XPRTase"/>
    <property type="match status" value="1"/>
</dbReference>
<evidence type="ECO:0000256" key="5">
    <source>
        <dbReference type="HAMAP-Rule" id="MF_01184"/>
    </source>
</evidence>
<proteinExistence type="inferred from homology"/>
<feature type="binding site" evidence="5">
    <location>
        <position position="156"/>
    </location>
    <ligand>
        <name>xanthine</name>
        <dbReference type="ChEBI" id="CHEBI:17712"/>
    </ligand>
</feature>
<dbReference type="SUPFAM" id="SSF53271">
    <property type="entry name" value="PRTase-like"/>
    <property type="match status" value="1"/>
</dbReference>
<dbReference type="AlphaFoldDB" id="A0AAU9CT87"/>
<comment type="subunit">
    <text evidence="5">Homodimer.</text>
</comment>
<protein>
    <recommendedName>
        <fullName evidence="5 6">Xanthine phosphoribosyltransferase</fullName>
        <shortName evidence="5">XPRTase</shortName>
        <ecNumber evidence="5 6">2.4.2.22</ecNumber>
    </recommendedName>
</protein>
<dbReference type="KEGG" id="xak:KIMC2_17860"/>
<dbReference type="CDD" id="cd06223">
    <property type="entry name" value="PRTases_typeI"/>
    <property type="match status" value="1"/>
</dbReference>
<dbReference type="HAMAP" id="MF_01184">
    <property type="entry name" value="XPRTase"/>
    <property type="match status" value="1"/>
</dbReference>
<reference evidence="7 8" key="1">
    <citation type="journal article" date="2023" name="Microbiol. Spectr.">
        <title>Symbiosis of Carpenter Bees with Uncharacterized Lactic Acid Bacteria Showing NAD Auxotrophy.</title>
        <authorList>
            <person name="Kawasaki S."/>
            <person name="Ozawa K."/>
            <person name="Mori T."/>
            <person name="Yamamoto A."/>
            <person name="Ito M."/>
            <person name="Ohkuma M."/>
            <person name="Sakamoto M."/>
            <person name="Matsutani M."/>
        </authorList>
    </citation>
    <scope>NUCLEOTIDE SEQUENCE [LARGE SCALE GENOMIC DNA]</scope>
    <source>
        <strain evidence="7 8">KimC2</strain>
    </source>
</reference>
<gene>
    <name evidence="5 7" type="primary">xpt</name>
    <name evidence="7" type="ORF">KIMC2_17860</name>
</gene>
<dbReference type="EMBL" id="AP026801">
    <property type="protein sequence ID" value="BDR57224.1"/>
    <property type="molecule type" value="Genomic_DNA"/>
</dbReference>
<organism evidence="7 8">
    <name type="scientific">Xylocopilactobacillus apis</name>
    <dbReference type="NCBI Taxonomy" id="2932183"/>
    <lineage>
        <taxon>Bacteria</taxon>
        <taxon>Bacillati</taxon>
        <taxon>Bacillota</taxon>
        <taxon>Bacilli</taxon>
        <taxon>Lactobacillales</taxon>
        <taxon>Lactobacillaceae</taxon>
        <taxon>Xylocopilactobacillus</taxon>
    </lineage>
</organism>
<keyword evidence="2 5" id="KW-0328">Glycosyltransferase</keyword>
<keyword evidence="4 5" id="KW-0660">Purine salvage</keyword>
<evidence type="ECO:0000256" key="6">
    <source>
        <dbReference type="NCBIfam" id="TIGR01744"/>
    </source>
</evidence>
<keyword evidence="8" id="KW-1185">Reference proteome</keyword>
<dbReference type="Gene3D" id="3.40.50.2020">
    <property type="match status" value="1"/>
</dbReference>
<dbReference type="InterPro" id="IPR029057">
    <property type="entry name" value="PRTase-like"/>
</dbReference>
<dbReference type="GO" id="GO:0000310">
    <property type="term" value="F:xanthine phosphoribosyltransferase activity"/>
    <property type="evidence" value="ECO:0007669"/>
    <property type="project" value="UniProtKB-UniRule"/>
</dbReference>
<evidence type="ECO:0000313" key="7">
    <source>
        <dbReference type="EMBL" id="BDR57224.1"/>
    </source>
</evidence>
<feature type="binding site" evidence="5">
    <location>
        <position position="27"/>
    </location>
    <ligand>
        <name>xanthine</name>
        <dbReference type="ChEBI" id="CHEBI:17712"/>
    </ligand>
</feature>
<evidence type="ECO:0000256" key="3">
    <source>
        <dbReference type="ARBA" id="ARBA00022679"/>
    </source>
</evidence>
<dbReference type="NCBIfam" id="NF006671">
    <property type="entry name" value="PRK09219.1"/>
    <property type="match status" value="1"/>
</dbReference>
<evidence type="ECO:0000313" key="8">
    <source>
        <dbReference type="Proteomes" id="UP001321804"/>
    </source>
</evidence>
<sequence>MKILEERIKKDGLILNDDILKVDSFLNHQVDPTLMMQIGEEFAKLFADTKADRILTVESSGIAPAVMTGYAMKLPVVFARKHKSLTLPDNVYTADVYSFTKQVNNQIIIDKRFLHPDENVLIIDDFLANGQAVQGLLNIAKDAGANIEGVGIVIEKTFQRGRKLLEEHNIRIEALARIAEFKNGEVIFTED</sequence>
<dbReference type="GO" id="GO:0046110">
    <property type="term" value="P:xanthine metabolic process"/>
    <property type="evidence" value="ECO:0007669"/>
    <property type="project" value="UniProtKB-UniRule"/>
</dbReference>
<dbReference type="InterPro" id="IPR000836">
    <property type="entry name" value="PRTase_dom"/>
</dbReference>
<evidence type="ECO:0000256" key="2">
    <source>
        <dbReference type="ARBA" id="ARBA00022676"/>
    </source>
</evidence>
<dbReference type="EC" id="2.4.2.22" evidence="5 6"/>
<comment type="catalytic activity">
    <reaction evidence="5">
        <text>XMP + diphosphate = xanthine + 5-phospho-alpha-D-ribose 1-diphosphate</text>
        <dbReference type="Rhea" id="RHEA:10800"/>
        <dbReference type="ChEBI" id="CHEBI:17712"/>
        <dbReference type="ChEBI" id="CHEBI:33019"/>
        <dbReference type="ChEBI" id="CHEBI:57464"/>
        <dbReference type="ChEBI" id="CHEBI:58017"/>
        <dbReference type="EC" id="2.4.2.22"/>
    </reaction>
</comment>
<dbReference type="GO" id="GO:0006166">
    <property type="term" value="P:purine ribonucleoside salvage"/>
    <property type="evidence" value="ECO:0007669"/>
    <property type="project" value="UniProtKB-KW"/>
</dbReference>
<dbReference type="Proteomes" id="UP001321804">
    <property type="component" value="Chromosome"/>
</dbReference>
<dbReference type="RefSeq" id="WP_317696129.1">
    <property type="nucleotide sequence ID" value="NZ_AP026801.1"/>
</dbReference>
<dbReference type="GO" id="GO:0032265">
    <property type="term" value="P:XMP salvage"/>
    <property type="evidence" value="ECO:0007669"/>
    <property type="project" value="UniProtKB-UniRule"/>
</dbReference>
<comment type="similarity">
    <text evidence="5">Belongs to the purine/pyrimidine phosphoribosyltransferase family. Xpt subfamily.</text>
</comment>
<evidence type="ECO:0000256" key="1">
    <source>
        <dbReference type="ARBA" id="ARBA00022490"/>
    </source>
</evidence>
<feature type="binding site" evidence="5">
    <location>
        <position position="20"/>
    </location>
    <ligand>
        <name>xanthine</name>
        <dbReference type="ChEBI" id="CHEBI:17712"/>
    </ligand>
</feature>
<dbReference type="InterPro" id="IPR050118">
    <property type="entry name" value="Pur/Pyrimidine_PRTase"/>
</dbReference>
<keyword evidence="1 5" id="KW-0963">Cytoplasm</keyword>
<comment type="function">
    <text evidence="5">Converts the preformed base xanthine, a product of nucleic acid breakdown, to xanthosine 5'-monophosphate (XMP), so it can be reused for RNA or DNA synthesis.</text>
</comment>
<name>A0AAU9CT87_9LACO</name>